<evidence type="ECO:0008006" key="3">
    <source>
        <dbReference type="Google" id="ProtNLM"/>
    </source>
</evidence>
<dbReference type="RefSeq" id="WP_066130585.1">
    <property type="nucleotide sequence ID" value="NZ_KQ959899.1"/>
</dbReference>
<organism evidence="1 2">
    <name type="scientific">Gemelliphila asaccharolytica</name>
    <dbReference type="NCBI Taxonomy" id="502393"/>
    <lineage>
        <taxon>Bacteria</taxon>
        <taxon>Bacillati</taxon>
        <taxon>Bacillota</taxon>
        <taxon>Bacilli</taxon>
        <taxon>Bacillales</taxon>
        <taxon>Gemellaceae</taxon>
        <taxon>Gemelliphila</taxon>
    </lineage>
</organism>
<reference evidence="1 2" key="1">
    <citation type="submission" date="2016-01" db="EMBL/GenBank/DDBJ databases">
        <authorList>
            <person name="Mitreva M."/>
            <person name="Pepin K.H."/>
            <person name="Mihindukulasuriya K.A."/>
            <person name="Fulton R."/>
            <person name="Fronick C."/>
            <person name="O'Laughlin M."/>
            <person name="Miner T."/>
            <person name="Herter B."/>
            <person name="Rosa B.A."/>
            <person name="Cordes M."/>
            <person name="Tomlinson C."/>
            <person name="Wollam A."/>
            <person name="Palsikar V.B."/>
            <person name="Mardis E.R."/>
            <person name="Wilson R.K."/>
        </authorList>
    </citation>
    <scope>NUCLEOTIDE SEQUENCE [LARGE SCALE GENOMIC DNA]</scope>
    <source>
        <strain evidence="1 2">KA00071</strain>
    </source>
</reference>
<proteinExistence type="predicted"/>
<dbReference type="Proteomes" id="UP000070467">
    <property type="component" value="Unassembled WGS sequence"/>
</dbReference>
<evidence type="ECO:0000313" key="2">
    <source>
        <dbReference type="Proteomes" id="UP000070467"/>
    </source>
</evidence>
<sequence length="58" mass="6880">MQNRIYLDSYVLQQDMRVRMPKAILENVKAEKGKTIFDVFYDSEADEIILKKKKEGNQ</sequence>
<comment type="caution">
    <text evidence="1">The sequence shown here is derived from an EMBL/GenBank/DDBJ whole genome shotgun (WGS) entry which is preliminary data.</text>
</comment>
<name>A0ABR5TL18_9BACL</name>
<gene>
    <name evidence="1" type="ORF">HMPREF1871_00976</name>
</gene>
<evidence type="ECO:0000313" key="1">
    <source>
        <dbReference type="EMBL" id="KXB57067.1"/>
    </source>
</evidence>
<dbReference type="EMBL" id="LSDB01000052">
    <property type="protein sequence ID" value="KXB57067.1"/>
    <property type="molecule type" value="Genomic_DNA"/>
</dbReference>
<accession>A0ABR5TL18</accession>
<protein>
    <recommendedName>
        <fullName evidence="3">Sucrose-6-phosphate hydrolase</fullName>
    </recommendedName>
</protein>
<keyword evidence="2" id="KW-1185">Reference proteome</keyword>